<dbReference type="AlphaFoldDB" id="A0A543Q828"/>
<name>A0A543Q828_ACITH</name>
<dbReference type="Proteomes" id="UP000315403">
    <property type="component" value="Unassembled WGS sequence"/>
</dbReference>
<gene>
    <name evidence="1" type="ORF">DLNHIDIE_02380</name>
</gene>
<evidence type="ECO:0000313" key="1">
    <source>
        <dbReference type="EMBL" id="TQN52488.1"/>
    </source>
</evidence>
<dbReference type="EMBL" id="SZUV01000001">
    <property type="protein sequence ID" value="TQN52488.1"/>
    <property type="molecule type" value="Genomic_DNA"/>
</dbReference>
<evidence type="ECO:0000313" key="2">
    <source>
        <dbReference type="Proteomes" id="UP000315403"/>
    </source>
</evidence>
<protein>
    <submittedName>
        <fullName evidence="1">Uncharacterized protein</fullName>
    </submittedName>
</protein>
<accession>A0A543Q828</accession>
<organism evidence="1 2">
    <name type="scientific">Acidithiobacillus thiooxidans ATCC 19377</name>
    <dbReference type="NCBI Taxonomy" id="637390"/>
    <lineage>
        <taxon>Bacteria</taxon>
        <taxon>Pseudomonadati</taxon>
        <taxon>Pseudomonadota</taxon>
        <taxon>Acidithiobacillia</taxon>
        <taxon>Acidithiobacillales</taxon>
        <taxon>Acidithiobacillaceae</taxon>
        <taxon>Acidithiobacillus</taxon>
    </lineage>
</organism>
<reference evidence="1 2" key="1">
    <citation type="submission" date="2019-03" db="EMBL/GenBank/DDBJ databases">
        <title>New insights into Acidothiobacillus thiooxidans sulfur metabolism through coupled gene expression, solution geochemistry, microscopy and spectroscopy analyses.</title>
        <authorList>
            <person name="Camacho D."/>
            <person name="Frazao R."/>
            <person name="Fouillen A."/>
            <person name="Nanci A."/>
            <person name="Lang B.F."/>
            <person name="Apte S.C."/>
            <person name="Baron C."/>
            <person name="Warren L.A."/>
        </authorList>
    </citation>
    <scope>NUCLEOTIDE SEQUENCE [LARGE SCALE GENOMIC DNA]</scope>
    <source>
        <strain evidence="1 2">ATCC 19377</strain>
    </source>
</reference>
<sequence>MIAGAMAKVLKMDVGYVFMSDAWQIMELSL</sequence>
<proteinExistence type="predicted"/>
<comment type="caution">
    <text evidence="1">The sequence shown here is derived from an EMBL/GenBank/DDBJ whole genome shotgun (WGS) entry which is preliminary data.</text>
</comment>